<keyword evidence="2" id="KW-1185">Reference proteome</keyword>
<dbReference type="Proteomes" id="UP001629230">
    <property type="component" value="Unassembled WGS sequence"/>
</dbReference>
<evidence type="ECO:0000313" key="1">
    <source>
        <dbReference type="EMBL" id="MFM0002900.1"/>
    </source>
</evidence>
<proteinExistence type="predicted"/>
<name>A0ABW9ASA1_9BURK</name>
<evidence type="ECO:0000313" key="2">
    <source>
        <dbReference type="Proteomes" id="UP001629230"/>
    </source>
</evidence>
<organism evidence="1 2">
    <name type="scientific">Paraburkholderia dipogonis</name>
    <dbReference type="NCBI Taxonomy" id="1211383"/>
    <lineage>
        <taxon>Bacteria</taxon>
        <taxon>Pseudomonadati</taxon>
        <taxon>Pseudomonadota</taxon>
        <taxon>Betaproteobacteria</taxon>
        <taxon>Burkholderiales</taxon>
        <taxon>Burkholderiaceae</taxon>
        <taxon>Paraburkholderia</taxon>
    </lineage>
</organism>
<dbReference type="RefSeq" id="WP_408178112.1">
    <property type="nucleotide sequence ID" value="NZ_JAQQEZ010000011.1"/>
</dbReference>
<protein>
    <submittedName>
        <fullName evidence="1">Uncharacterized protein</fullName>
    </submittedName>
</protein>
<sequence>MINLTVKDISDCAAMDSEAMSIVSGGAGRKTVSEAIADTIRLLNGIRDGSTTIGDHGGTTVEHGPD</sequence>
<accession>A0ABW9ASA1</accession>
<comment type="caution">
    <text evidence="1">The sequence shown here is derived from an EMBL/GenBank/DDBJ whole genome shotgun (WGS) entry which is preliminary data.</text>
</comment>
<dbReference type="EMBL" id="JAQQEZ010000011">
    <property type="protein sequence ID" value="MFM0002900.1"/>
    <property type="molecule type" value="Genomic_DNA"/>
</dbReference>
<gene>
    <name evidence="1" type="ORF">PQR57_17930</name>
</gene>
<reference evidence="1 2" key="1">
    <citation type="journal article" date="2024" name="Chem. Sci.">
        <title>Discovery of megapolipeptins by genome mining of a Burkholderiales bacteria collection.</title>
        <authorList>
            <person name="Paulo B.S."/>
            <person name="Recchia M.J.J."/>
            <person name="Lee S."/>
            <person name="Fergusson C.H."/>
            <person name="Romanowski S.B."/>
            <person name="Hernandez A."/>
            <person name="Krull N."/>
            <person name="Liu D.Y."/>
            <person name="Cavanagh H."/>
            <person name="Bos A."/>
            <person name="Gray C.A."/>
            <person name="Murphy B.T."/>
            <person name="Linington R.G."/>
            <person name="Eustaquio A.S."/>
        </authorList>
    </citation>
    <scope>NUCLEOTIDE SEQUENCE [LARGE SCALE GENOMIC DNA]</scope>
    <source>
        <strain evidence="1 2">RL17-350-BIC-A</strain>
    </source>
</reference>